<dbReference type="InterPro" id="IPR045136">
    <property type="entry name" value="Iah1-like"/>
</dbReference>
<accession>A0A2S8GG92</accession>
<dbReference type="EMBL" id="PUHZ01000023">
    <property type="protein sequence ID" value="PQO43478.1"/>
    <property type="molecule type" value="Genomic_DNA"/>
</dbReference>
<dbReference type="AlphaFoldDB" id="A0A2S8GG92"/>
<sequence length="412" mass="45057">MLSSPHSENSKDPSVTSPRPFAYALAWAVFASLAASNVRAELPVSWTDGLVDGERVLLLGNTFIEREQRSGYIETALTAAYPDRNITFRNLGWSGDNVYGRSRARFGNVDEGWRHLNESLDLVKPTAAIVCYGSNAAFAGEEGLDEFRAGYARLLDAVGRHTTKIMLVSPPPQEDLGRPLPNPEKQNANLAKYSAAIRDIAYDREYAFVDLFAALGEKMERGIEGKANLTSNGVHLTEYGYWEAARAITRAIGKPTPVVTLEATSLTAKVPLNAALPLPSHSVGYDGEVQDVAADMIVRYAATGGGSLDLNVDGEKLGTASADKLKSGVGVNVPKLADAAEKLRKEIVAKNELFFHRYRPQNETYLFLFRKHEQGNNAVEIPQFDPLIEAKEKTIAQLRQPVELKITLTPAK</sequence>
<feature type="domain" description="SGNH hydrolase-type esterase" evidence="1">
    <location>
        <begin position="68"/>
        <end position="241"/>
    </location>
</feature>
<dbReference type="GO" id="GO:0016788">
    <property type="term" value="F:hydrolase activity, acting on ester bonds"/>
    <property type="evidence" value="ECO:0007669"/>
    <property type="project" value="UniProtKB-ARBA"/>
</dbReference>
<protein>
    <recommendedName>
        <fullName evidence="1">SGNH hydrolase-type esterase domain-containing protein</fullName>
    </recommendedName>
</protein>
<name>A0A2S8GG92_9BACT</name>
<evidence type="ECO:0000313" key="2">
    <source>
        <dbReference type="EMBL" id="PQO43478.1"/>
    </source>
</evidence>
<dbReference type="SUPFAM" id="SSF52266">
    <property type="entry name" value="SGNH hydrolase"/>
    <property type="match status" value="1"/>
</dbReference>
<dbReference type="Pfam" id="PF13472">
    <property type="entry name" value="Lipase_GDSL_2"/>
    <property type="match status" value="1"/>
</dbReference>
<proteinExistence type="predicted"/>
<evidence type="ECO:0000259" key="1">
    <source>
        <dbReference type="Pfam" id="PF13472"/>
    </source>
</evidence>
<evidence type="ECO:0000313" key="3">
    <source>
        <dbReference type="Proteomes" id="UP000237819"/>
    </source>
</evidence>
<dbReference type="PANTHER" id="PTHR14209">
    <property type="entry name" value="ISOAMYL ACETATE-HYDROLYZING ESTERASE 1"/>
    <property type="match status" value="1"/>
</dbReference>
<dbReference type="CDD" id="cd01834">
    <property type="entry name" value="SGNH_hydrolase_like_2"/>
    <property type="match status" value="1"/>
</dbReference>
<dbReference type="PANTHER" id="PTHR14209:SF19">
    <property type="entry name" value="ISOAMYL ACETATE-HYDROLYZING ESTERASE 1 HOMOLOG"/>
    <property type="match status" value="1"/>
</dbReference>
<dbReference type="InterPro" id="IPR036514">
    <property type="entry name" value="SGNH_hydro_sf"/>
</dbReference>
<dbReference type="Proteomes" id="UP000237819">
    <property type="component" value="Unassembled WGS sequence"/>
</dbReference>
<dbReference type="InterPro" id="IPR013830">
    <property type="entry name" value="SGNH_hydro"/>
</dbReference>
<organism evidence="2 3">
    <name type="scientific">Blastopirellula marina</name>
    <dbReference type="NCBI Taxonomy" id="124"/>
    <lineage>
        <taxon>Bacteria</taxon>
        <taxon>Pseudomonadati</taxon>
        <taxon>Planctomycetota</taxon>
        <taxon>Planctomycetia</taxon>
        <taxon>Pirellulales</taxon>
        <taxon>Pirellulaceae</taxon>
        <taxon>Blastopirellula</taxon>
    </lineage>
</organism>
<reference evidence="2 3" key="1">
    <citation type="submission" date="2018-02" db="EMBL/GenBank/DDBJ databases">
        <title>Comparative genomes isolates from brazilian mangrove.</title>
        <authorList>
            <person name="Araujo J.E."/>
            <person name="Taketani R.G."/>
            <person name="Silva M.C.P."/>
            <person name="Loureco M.V."/>
            <person name="Andreote F.D."/>
        </authorList>
    </citation>
    <scope>NUCLEOTIDE SEQUENCE [LARGE SCALE GENOMIC DNA]</scope>
    <source>
        <strain evidence="2 3">Nap-Phe MGV</strain>
    </source>
</reference>
<gene>
    <name evidence="2" type="ORF">C5Y93_22755</name>
</gene>
<comment type="caution">
    <text evidence="2">The sequence shown here is derived from an EMBL/GenBank/DDBJ whole genome shotgun (WGS) entry which is preliminary data.</text>
</comment>
<dbReference type="Gene3D" id="3.40.50.1110">
    <property type="entry name" value="SGNH hydrolase"/>
    <property type="match status" value="1"/>
</dbReference>